<dbReference type="Pfam" id="PF24366">
    <property type="entry name" value="DUF7522"/>
    <property type="match status" value="1"/>
</dbReference>
<dbReference type="Proteomes" id="UP001595921">
    <property type="component" value="Unassembled WGS sequence"/>
</dbReference>
<sequence length="138" mass="16108">MADPTDRLVEVVRAFGGDELRDVWLFDQWTHQRLFVRRDVADVLDDVDIDVCIDNERYGFVTRETYETLYYADYEYTLRGFSEFVQFRTFLDDGETRVGVIASFDRSGGLDPGTLYADLTDLREEFAVSEFTPVRTED</sequence>
<reference evidence="1 2" key="1">
    <citation type="journal article" date="2019" name="Int. J. Syst. Evol. Microbiol.">
        <title>The Global Catalogue of Microorganisms (GCM) 10K type strain sequencing project: providing services to taxonomists for standard genome sequencing and annotation.</title>
        <authorList>
            <consortium name="The Broad Institute Genomics Platform"/>
            <consortium name="The Broad Institute Genome Sequencing Center for Infectious Disease"/>
            <person name="Wu L."/>
            <person name="Ma J."/>
        </authorList>
    </citation>
    <scope>NUCLEOTIDE SEQUENCE [LARGE SCALE GENOMIC DNA]</scope>
    <source>
        <strain evidence="1 2">CGMCC 1.12553</strain>
    </source>
</reference>
<dbReference type="EMBL" id="JBHSDS010000007">
    <property type="protein sequence ID" value="MFC4359093.1"/>
    <property type="molecule type" value="Genomic_DNA"/>
</dbReference>
<organism evidence="1 2">
    <name type="scientific">Halobium salinum</name>
    <dbReference type="NCBI Taxonomy" id="1364940"/>
    <lineage>
        <taxon>Archaea</taxon>
        <taxon>Methanobacteriati</taxon>
        <taxon>Methanobacteriota</taxon>
        <taxon>Stenosarchaea group</taxon>
        <taxon>Halobacteria</taxon>
        <taxon>Halobacteriales</taxon>
        <taxon>Haloferacaceae</taxon>
        <taxon>Halobium</taxon>
    </lineage>
</organism>
<proteinExistence type="predicted"/>
<accession>A0ABD5PEA2</accession>
<dbReference type="InterPro" id="IPR055944">
    <property type="entry name" value="DUF7522"/>
</dbReference>
<evidence type="ECO:0000313" key="2">
    <source>
        <dbReference type="Proteomes" id="UP001595921"/>
    </source>
</evidence>
<evidence type="ECO:0000313" key="1">
    <source>
        <dbReference type="EMBL" id="MFC4359093.1"/>
    </source>
</evidence>
<dbReference type="RefSeq" id="WP_267620202.1">
    <property type="nucleotide sequence ID" value="NZ_JAODIW010000004.1"/>
</dbReference>
<dbReference type="AlphaFoldDB" id="A0ABD5PEA2"/>
<protein>
    <submittedName>
        <fullName evidence="1">Uncharacterized protein</fullName>
    </submittedName>
</protein>
<gene>
    <name evidence="1" type="ORF">ACFO0N_14175</name>
</gene>
<keyword evidence="2" id="KW-1185">Reference proteome</keyword>
<name>A0ABD5PEA2_9EURY</name>
<comment type="caution">
    <text evidence="1">The sequence shown here is derived from an EMBL/GenBank/DDBJ whole genome shotgun (WGS) entry which is preliminary data.</text>
</comment>